<keyword evidence="1" id="KW-0812">Transmembrane</keyword>
<dbReference type="Gene3D" id="1.10.238.10">
    <property type="entry name" value="EF-hand"/>
    <property type="match status" value="1"/>
</dbReference>
<protein>
    <recommendedName>
        <fullName evidence="2">EF-hand domain-containing protein</fullName>
    </recommendedName>
</protein>
<feature type="domain" description="EF-hand" evidence="2">
    <location>
        <begin position="40"/>
        <end position="75"/>
    </location>
</feature>
<organism evidence="3">
    <name type="scientific">marine metagenome</name>
    <dbReference type="NCBI Taxonomy" id="408172"/>
    <lineage>
        <taxon>unclassified sequences</taxon>
        <taxon>metagenomes</taxon>
        <taxon>ecological metagenomes</taxon>
    </lineage>
</organism>
<dbReference type="AlphaFoldDB" id="A0A382NLK0"/>
<dbReference type="GO" id="GO:0005509">
    <property type="term" value="F:calcium ion binding"/>
    <property type="evidence" value="ECO:0007669"/>
    <property type="project" value="InterPro"/>
</dbReference>
<keyword evidence="1" id="KW-1133">Transmembrane helix</keyword>
<proteinExistence type="predicted"/>
<feature type="transmembrane region" description="Helical" evidence="1">
    <location>
        <begin position="128"/>
        <end position="147"/>
    </location>
</feature>
<evidence type="ECO:0000313" key="3">
    <source>
        <dbReference type="EMBL" id="SVC60461.1"/>
    </source>
</evidence>
<name>A0A382NLK0_9ZZZZ</name>
<sequence>MKRFLPLLMLTGLLFGQENGLSQQEFTEMCTVMVSSGYLPEGFDIEFRFQIHDKNKDGYVDAEELSEMMQTSLGKKYKSMIIQIARESAKEDFNTGLNWSTGSIVAFISSTYIGFEVMFGDYDKFLNIAWPIASWGVLIGPLAVSYLKPVKIPAHRFLELEIKNEEYQNAYRTAYDGVIRNERLKYSLIGTGFSTVVFGGVAALSFVAIFSVIF</sequence>
<dbReference type="InterPro" id="IPR018247">
    <property type="entry name" value="EF_Hand_1_Ca_BS"/>
</dbReference>
<dbReference type="EMBL" id="UINC01100418">
    <property type="protein sequence ID" value="SVC60461.1"/>
    <property type="molecule type" value="Genomic_DNA"/>
</dbReference>
<evidence type="ECO:0000256" key="1">
    <source>
        <dbReference type="SAM" id="Phobius"/>
    </source>
</evidence>
<dbReference type="PROSITE" id="PS00018">
    <property type="entry name" value="EF_HAND_1"/>
    <property type="match status" value="1"/>
</dbReference>
<dbReference type="PROSITE" id="PS50222">
    <property type="entry name" value="EF_HAND_2"/>
    <property type="match status" value="1"/>
</dbReference>
<feature type="transmembrane region" description="Helical" evidence="1">
    <location>
        <begin position="188"/>
        <end position="213"/>
    </location>
</feature>
<gene>
    <name evidence="3" type="ORF">METZ01_LOCUS313315</name>
</gene>
<dbReference type="SUPFAM" id="SSF47473">
    <property type="entry name" value="EF-hand"/>
    <property type="match status" value="1"/>
</dbReference>
<dbReference type="SMART" id="SM00054">
    <property type="entry name" value="EFh"/>
    <property type="match status" value="1"/>
</dbReference>
<evidence type="ECO:0000259" key="2">
    <source>
        <dbReference type="PROSITE" id="PS50222"/>
    </source>
</evidence>
<dbReference type="Pfam" id="PF00036">
    <property type="entry name" value="EF-hand_1"/>
    <property type="match status" value="1"/>
</dbReference>
<keyword evidence="1" id="KW-0472">Membrane</keyword>
<reference evidence="3" key="1">
    <citation type="submission" date="2018-05" db="EMBL/GenBank/DDBJ databases">
        <authorList>
            <person name="Lanie J.A."/>
            <person name="Ng W.-L."/>
            <person name="Kazmierczak K.M."/>
            <person name="Andrzejewski T.M."/>
            <person name="Davidsen T.M."/>
            <person name="Wayne K.J."/>
            <person name="Tettelin H."/>
            <person name="Glass J.I."/>
            <person name="Rusch D."/>
            <person name="Podicherti R."/>
            <person name="Tsui H.-C.T."/>
            <person name="Winkler M.E."/>
        </authorList>
    </citation>
    <scope>NUCLEOTIDE SEQUENCE</scope>
</reference>
<dbReference type="InterPro" id="IPR011992">
    <property type="entry name" value="EF-hand-dom_pair"/>
</dbReference>
<accession>A0A382NLK0</accession>
<dbReference type="InterPro" id="IPR002048">
    <property type="entry name" value="EF_hand_dom"/>
</dbReference>